<dbReference type="SMART" id="SM00062">
    <property type="entry name" value="PBPb"/>
    <property type="match status" value="1"/>
</dbReference>
<reference evidence="5" key="1">
    <citation type="submission" date="2016-12" db="EMBL/GenBank/DDBJ databases">
        <title>Whole genome sequencing of Sphingomonas koreensis.</title>
        <authorList>
            <person name="Conlan S."/>
            <person name="Thomas P.J."/>
            <person name="Mullikin J."/>
            <person name="Palmore T.N."/>
            <person name="Frank K.M."/>
            <person name="Segre J.A."/>
        </authorList>
    </citation>
    <scope>NUCLEOTIDE SEQUENCE</scope>
    <source>
        <strain evidence="5">ABOJV</strain>
    </source>
</reference>
<dbReference type="KEGG" id="skr:BRX40_12920"/>
<evidence type="ECO:0000313" key="6">
    <source>
        <dbReference type="EMBL" id="RSV04782.1"/>
    </source>
</evidence>
<dbReference type="GO" id="GO:0006865">
    <property type="term" value="P:amino acid transport"/>
    <property type="evidence" value="ECO:0007669"/>
    <property type="project" value="TreeGrafter"/>
</dbReference>
<reference evidence="6 8" key="3">
    <citation type="submission" date="2018-07" db="EMBL/GenBank/DDBJ databases">
        <title>Genomic and Epidemiologic Investigation of an Indolent Hospital Outbreak.</title>
        <authorList>
            <person name="Johnson R.C."/>
            <person name="Deming C."/>
            <person name="Conlan S."/>
            <person name="Zellmer C.J."/>
            <person name="Michelin A.V."/>
            <person name="Lee-Lin S."/>
            <person name="Thomas P.J."/>
            <person name="Park M."/>
            <person name="Weingarten R.A."/>
            <person name="Less J."/>
            <person name="Dekker J.P."/>
            <person name="Frank K.M."/>
            <person name="Musser K.A."/>
            <person name="Mcquiston J.R."/>
            <person name="Henderson D.K."/>
            <person name="Lau A.F."/>
            <person name="Palmore T.N."/>
            <person name="Segre J.A."/>
        </authorList>
    </citation>
    <scope>NUCLEOTIDE SEQUENCE [LARGE SCALE GENOMIC DNA]</scope>
    <source>
        <strain evidence="6 8">SK-NIH.Env10_0317</strain>
    </source>
</reference>
<dbReference type="Proteomes" id="UP000286681">
    <property type="component" value="Unassembled WGS sequence"/>
</dbReference>
<dbReference type="Proteomes" id="UP000185161">
    <property type="component" value="Chromosome"/>
</dbReference>
<evidence type="ECO:0000259" key="4">
    <source>
        <dbReference type="SMART" id="SM00062"/>
    </source>
</evidence>
<accession>A0A1L6JBB1</accession>
<evidence type="ECO:0000256" key="2">
    <source>
        <dbReference type="ARBA" id="ARBA00022448"/>
    </source>
</evidence>
<dbReference type="EMBL" id="QQWO01000005">
    <property type="protein sequence ID" value="RSV04782.1"/>
    <property type="molecule type" value="Genomic_DNA"/>
</dbReference>
<reference evidence="7" key="2">
    <citation type="submission" date="2016-12" db="EMBL/GenBank/DDBJ databases">
        <title>Whole genome sequencing of Sphingomonas sp. ABOJV.</title>
        <authorList>
            <person name="Conlan S."/>
            <person name="Thomas P.J."/>
            <person name="Mullikin J."/>
            <person name="Palmore T.N."/>
            <person name="Frank K.M."/>
            <person name="Segre J.A."/>
        </authorList>
    </citation>
    <scope>NUCLEOTIDE SEQUENCE [LARGE SCALE GENOMIC DNA]</scope>
    <source>
        <strain evidence="7">ABOJV</strain>
    </source>
</reference>
<dbReference type="PANTHER" id="PTHR30085">
    <property type="entry name" value="AMINO ACID ABC TRANSPORTER PERMEASE"/>
    <property type="match status" value="1"/>
</dbReference>
<feature type="domain" description="Solute-binding protein family 3/N-terminal" evidence="4">
    <location>
        <begin position="53"/>
        <end position="283"/>
    </location>
</feature>
<evidence type="ECO:0000256" key="3">
    <source>
        <dbReference type="ARBA" id="ARBA00022729"/>
    </source>
</evidence>
<keyword evidence="3" id="KW-0732">Signal</keyword>
<dbReference type="InterPro" id="IPR051455">
    <property type="entry name" value="Bact_solute-bind_prot3"/>
</dbReference>
<evidence type="ECO:0000313" key="8">
    <source>
        <dbReference type="Proteomes" id="UP000286681"/>
    </source>
</evidence>
<keyword evidence="7" id="KW-1185">Reference proteome</keyword>
<dbReference type="AlphaFoldDB" id="A0A1L6JBB1"/>
<dbReference type="STRING" id="93064.BRX40_12920"/>
<protein>
    <submittedName>
        <fullName evidence="5">Amino acid ABC transporter substrate-binding protein</fullName>
    </submittedName>
</protein>
<dbReference type="OrthoDB" id="9777941at2"/>
<dbReference type="CDD" id="cd13692">
    <property type="entry name" value="PBP2_BztA"/>
    <property type="match status" value="1"/>
</dbReference>
<dbReference type="SUPFAM" id="SSF53850">
    <property type="entry name" value="Periplasmic binding protein-like II"/>
    <property type="match status" value="1"/>
</dbReference>
<gene>
    <name evidence="5" type="ORF">BRX40_12920</name>
    <name evidence="6" type="ORF">CA257_07700</name>
</gene>
<evidence type="ECO:0000313" key="7">
    <source>
        <dbReference type="Proteomes" id="UP000185161"/>
    </source>
</evidence>
<dbReference type="PANTHER" id="PTHR30085:SF7">
    <property type="entry name" value="AMINO-ACID ABC TRANSPORTER-BINDING PROTEIN YHDW-RELATED"/>
    <property type="match status" value="1"/>
</dbReference>
<sequence>MHRMHAYRRWFPALVGGALLLVGGCAGEPGANGEGKQAAAQGSTLARVQARGTVNCAIHTGQLGMSYLDKRGRWQGLFADYCRALAAAVLGDARKVKFMPVASNKRFTIVQTGEADVLSRTTTWTLTRDTDLGINFVGTMYYDGQSFLVPKRTSVARAEDLDGASICITKGTTAERNTADYFARKGMRFHSVVFENPEEAKLAFFAGRCDAMTTDAFTLTVIRLADADNPDDYVVLPELLTKEPVGPVVRSDDEQWNEINKWVLNALFAAEEMGVTRENAARMRSDSRDPEIRKLLGGLPGFGKSLGLDDDWAFRAIQTTGNYGEMFARHIAPLGVGRGQNRLYRDGGLIYPLPMR</sequence>
<keyword evidence="2" id="KW-0813">Transport</keyword>
<organism evidence="5 7">
    <name type="scientific">Sphingomonas koreensis</name>
    <dbReference type="NCBI Taxonomy" id="93064"/>
    <lineage>
        <taxon>Bacteria</taxon>
        <taxon>Pseudomonadati</taxon>
        <taxon>Pseudomonadota</taxon>
        <taxon>Alphaproteobacteria</taxon>
        <taxon>Sphingomonadales</taxon>
        <taxon>Sphingomonadaceae</taxon>
        <taxon>Sphingomonas</taxon>
    </lineage>
</organism>
<evidence type="ECO:0000313" key="5">
    <source>
        <dbReference type="EMBL" id="APR53205.1"/>
    </source>
</evidence>
<evidence type="ECO:0000256" key="1">
    <source>
        <dbReference type="ARBA" id="ARBA00010333"/>
    </source>
</evidence>
<dbReference type="EMBL" id="CP018820">
    <property type="protein sequence ID" value="APR53205.1"/>
    <property type="molecule type" value="Genomic_DNA"/>
</dbReference>
<dbReference type="Pfam" id="PF00497">
    <property type="entry name" value="SBP_bac_3"/>
    <property type="match status" value="1"/>
</dbReference>
<name>A0A1L6JBB1_9SPHN</name>
<proteinExistence type="inferred from homology"/>
<comment type="similarity">
    <text evidence="1">Belongs to the bacterial solute-binding protein 3 family.</text>
</comment>
<dbReference type="Gene3D" id="3.40.190.10">
    <property type="entry name" value="Periplasmic binding protein-like II"/>
    <property type="match status" value="2"/>
</dbReference>
<dbReference type="PROSITE" id="PS51257">
    <property type="entry name" value="PROKAR_LIPOPROTEIN"/>
    <property type="match status" value="1"/>
</dbReference>
<dbReference type="InterPro" id="IPR001638">
    <property type="entry name" value="Solute-binding_3/MltF_N"/>
</dbReference>